<comment type="pathway">
    <text evidence="9">Protein modification; lipoprotein biosynthesis (N-acyl transfer).</text>
</comment>
<organism evidence="11 12">
    <name type="scientific">Sphingomonas mollis</name>
    <dbReference type="NCBI Taxonomy" id="2795726"/>
    <lineage>
        <taxon>Bacteria</taxon>
        <taxon>Pseudomonadati</taxon>
        <taxon>Pseudomonadota</taxon>
        <taxon>Alphaproteobacteria</taxon>
        <taxon>Sphingomonadales</taxon>
        <taxon>Sphingomonadaceae</taxon>
        <taxon>Sphingomonas</taxon>
    </lineage>
</organism>
<dbReference type="PANTHER" id="PTHR38686">
    <property type="entry name" value="APOLIPOPROTEIN N-ACYLTRANSFERASE"/>
    <property type="match status" value="1"/>
</dbReference>
<evidence type="ECO:0000256" key="9">
    <source>
        <dbReference type="HAMAP-Rule" id="MF_01148"/>
    </source>
</evidence>
<dbReference type="PROSITE" id="PS50263">
    <property type="entry name" value="CN_HYDROLASE"/>
    <property type="match status" value="1"/>
</dbReference>
<feature type="transmembrane region" description="Helical" evidence="9">
    <location>
        <begin position="193"/>
        <end position="212"/>
    </location>
</feature>
<comment type="subcellular location">
    <subcellularLocation>
        <location evidence="1 9">Cell membrane</location>
        <topology evidence="1 9">Multi-pass membrane protein</topology>
    </subcellularLocation>
</comment>
<reference evidence="12" key="1">
    <citation type="submission" date="2020-12" db="EMBL/GenBank/DDBJ databases">
        <title>Hymenobacter sp.</title>
        <authorList>
            <person name="Kim M.K."/>
        </authorList>
    </citation>
    <scope>NUCLEOTIDE SEQUENCE [LARGE SCALE GENOMIC DNA]</scope>
    <source>
        <strain evidence="12">BT553</strain>
    </source>
</reference>
<evidence type="ECO:0000256" key="8">
    <source>
        <dbReference type="ARBA" id="ARBA00023315"/>
    </source>
</evidence>
<comment type="caution">
    <text evidence="11">The sequence shown here is derived from an EMBL/GenBank/DDBJ whole genome shotgun (WGS) entry which is preliminary data.</text>
</comment>
<dbReference type="Pfam" id="PF20154">
    <property type="entry name" value="LNT_N"/>
    <property type="match status" value="1"/>
</dbReference>
<evidence type="ECO:0000256" key="1">
    <source>
        <dbReference type="ARBA" id="ARBA00004651"/>
    </source>
</evidence>
<dbReference type="HAMAP" id="MF_01148">
    <property type="entry name" value="Lnt"/>
    <property type="match status" value="1"/>
</dbReference>
<feature type="transmembrane region" description="Helical" evidence="9">
    <location>
        <begin position="126"/>
        <end position="149"/>
    </location>
</feature>
<keyword evidence="5 9" id="KW-0812">Transmembrane</keyword>
<evidence type="ECO:0000256" key="7">
    <source>
        <dbReference type="ARBA" id="ARBA00023136"/>
    </source>
</evidence>
<dbReference type="EMBL" id="JAELXS010000001">
    <property type="protein sequence ID" value="MBJ6120375.1"/>
    <property type="molecule type" value="Genomic_DNA"/>
</dbReference>
<evidence type="ECO:0000256" key="5">
    <source>
        <dbReference type="ARBA" id="ARBA00022692"/>
    </source>
</evidence>
<dbReference type="Proteomes" id="UP000640426">
    <property type="component" value="Unassembled WGS sequence"/>
</dbReference>
<proteinExistence type="inferred from homology"/>
<dbReference type="SUPFAM" id="SSF56317">
    <property type="entry name" value="Carbon-nitrogen hydrolase"/>
    <property type="match status" value="1"/>
</dbReference>
<dbReference type="PROSITE" id="PS51257">
    <property type="entry name" value="PROKAR_LIPOPROTEIN"/>
    <property type="match status" value="1"/>
</dbReference>
<evidence type="ECO:0000256" key="4">
    <source>
        <dbReference type="ARBA" id="ARBA00022679"/>
    </source>
</evidence>
<dbReference type="Pfam" id="PF00795">
    <property type="entry name" value="CN_hydrolase"/>
    <property type="match status" value="1"/>
</dbReference>
<accession>A0ABS0XKM4</accession>
<keyword evidence="12" id="KW-1185">Reference proteome</keyword>
<evidence type="ECO:0000259" key="10">
    <source>
        <dbReference type="PROSITE" id="PS50263"/>
    </source>
</evidence>
<keyword evidence="4 9" id="KW-0808">Transferase</keyword>
<dbReference type="InterPro" id="IPR045378">
    <property type="entry name" value="LNT_N"/>
</dbReference>
<evidence type="ECO:0000256" key="3">
    <source>
        <dbReference type="ARBA" id="ARBA00022475"/>
    </source>
</evidence>
<feature type="transmembrane region" description="Helical" evidence="9">
    <location>
        <begin position="155"/>
        <end position="186"/>
    </location>
</feature>
<keyword evidence="3 9" id="KW-1003">Cell membrane</keyword>
<comment type="function">
    <text evidence="9">Catalyzes the phospholipid dependent N-acylation of the N-terminal cysteine of apolipoprotein, the last step in lipoprotein maturation.</text>
</comment>
<feature type="transmembrane region" description="Helical" evidence="9">
    <location>
        <begin position="488"/>
        <end position="511"/>
    </location>
</feature>
<evidence type="ECO:0000313" key="11">
    <source>
        <dbReference type="EMBL" id="MBJ6120375.1"/>
    </source>
</evidence>
<evidence type="ECO:0000256" key="6">
    <source>
        <dbReference type="ARBA" id="ARBA00022989"/>
    </source>
</evidence>
<dbReference type="RefSeq" id="WP_199034167.1">
    <property type="nucleotide sequence ID" value="NZ_JAELXS010000001.1"/>
</dbReference>
<dbReference type="InterPro" id="IPR036526">
    <property type="entry name" value="C-N_Hydrolase_sf"/>
</dbReference>
<name>A0ABS0XKM4_9SPHN</name>
<dbReference type="InterPro" id="IPR003010">
    <property type="entry name" value="C-N_Hydrolase"/>
</dbReference>
<comment type="catalytic activity">
    <reaction evidence="9">
        <text>N-terminal S-1,2-diacyl-sn-glyceryl-L-cysteinyl-[lipoprotein] + a glycerophospholipid = N-acyl-S-1,2-diacyl-sn-glyceryl-L-cysteinyl-[lipoprotein] + a 2-acyl-sn-glycero-3-phospholipid + H(+)</text>
        <dbReference type="Rhea" id="RHEA:48228"/>
        <dbReference type="Rhea" id="RHEA-COMP:14681"/>
        <dbReference type="Rhea" id="RHEA-COMP:14684"/>
        <dbReference type="ChEBI" id="CHEBI:15378"/>
        <dbReference type="ChEBI" id="CHEBI:136912"/>
        <dbReference type="ChEBI" id="CHEBI:140656"/>
        <dbReference type="ChEBI" id="CHEBI:140657"/>
        <dbReference type="ChEBI" id="CHEBI:140660"/>
        <dbReference type="EC" id="2.3.1.269"/>
    </reaction>
</comment>
<keyword evidence="6 9" id="KW-1133">Transmembrane helix</keyword>
<gene>
    <name evidence="9 11" type="primary">lnt</name>
    <name evidence="11" type="ORF">JAO74_01075</name>
</gene>
<dbReference type="NCBIfam" id="TIGR00546">
    <property type="entry name" value="lnt"/>
    <property type="match status" value="1"/>
</dbReference>
<evidence type="ECO:0000256" key="2">
    <source>
        <dbReference type="ARBA" id="ARBA00010065"/>
    </source>
</evidence>
<dbReference type="PANTHER" id="PTHR38686:SF1">
    <property type="entry name" value="APOLIPOPROTEIN N-ACYLTRANSFERASE"/>
    <property type="match status" value="1"/>
</dbReference>
<comment type="similarity">
    <text evidence="2 9">Belongs to the CN hydrolase family. Apolipoprotein N-acyltransferase subfamily.</text>
</comment>
<sequence length="516" mass="55210">MNRYPAPGPALGPALSCILLGALAACGFAPLDLWPLTLICFAAWMALIHAAPTFRTALSRGWLFGLGHFTVNNNWFQHAFDFQDAMPPVLGYFAAVALALYLAVYPMVAAGIAWRLRGRAPDTAYVMFFATAWIATEYLRAVLFTGYAWDPLGVIWLPAIGVARLSAWVGTYALSGLTIVAAGALLHLARRRWTLPALAGGVTGLAALSALWTNAPDAAPGTPLVRVVQPNIGNEERGEAGGELALARLIRLSGTPGAIPRLVVWPEGLVHDLLEDGYPSYVYAGRWPGDTRARIARTLGPRDLLMTNAITLAFDANDGIAGAGNSVLAMTADRRIVARYDKAHLVPFGEYLPLPALLRPLGMARLVPGDIDFTPGPGPRAIEWRGFGPIGIQVCYEIVFSGEVVDRAHRPRVLFNPSNDAWFGRWGPPQHLAQARMRAIEEGLPIIRSTPTGISAIIAADGRLIAIVPHETAGAIERPIPPALAPTLFARIGNALAAIVALGLFAVGVAIRRRGR</sequence>
<feature type="transmembrane region" description="Helical" evidence="9">
    <location>
        <begin position="34"/>
        <end position="54"/>
    </location>
</feature>
<dbReference type="Gene3D" id="3.60.110.10">
    <property type="entry name" value="Carbon-nitrogen hydrolase"/>
    <property type="match status" value="1"/>
</dbReference>
<feature type="transmembrane region" description="Helical" evidence="9">
    <location>
        <begin position="92"/>
        <end position="114"/>
    </location>
</feature>
<keyword evidence="8 9" id="KW-0012">Acyltransferase</keyword>
<protein>
    <recommendedName>
        <fullName evidence="9">Apolipoprotein N-acyltransferase</fullName>
        <shortName evidence="9">ALP N-acyltransferase</shortName>
        <ecNumber evidence="9">2.3.1.269</ecNumber>
    </recommendedName>
</protein>
<dbReference type="CDD" id="cd07571">
    <property type="entry name" value="ALP_N-acyl_transferase"/>
    <property type="match status" value="1"/>
</dbReference>
<dbReference type="EC" id="2.3.1.269" evidence="9"/>
<keyword evidence="7 9" id="KW-0472">Membrane</keyword>
<dbReference type="InterPro" id="IPR004563">
    <property type="entry name" value="Apolipo_AcylTrfase"/>
</dbReference>
<feature type="domain" description="CN hydrolase" evidence="10">
    <location>
        <begin position="228"/>
        <end position="482"/>
    </location>
</feature>
<evidence type="ECO:0000313" key="12">
    <source>
        <dbReference type="Proteomes" id="UP000640426"/>
    </source>
</evidence>